<evidence type="ECO:0000259" key="1">
    <source>
        <dbReference type="Pfam" id="PF13443"/>
    </source>
</evidence>
<evidence type="ECO:0000313" key="3">
    <source>
        <dbReference type="Proteomes" id="UP000051074"/>
    </source>
</evidence>
<dbReference type="Pfam" id="PF13443">
    <property type="entry name" value="HTH_26"/>
    <property type="match status" value="1"/>
</dbReference>
<dbReference type="InterPro" id="IPR001387">
    <property type="entry name" value="Cro/C1-type_HTH"/>
</dbReference>
<feature type="domain" description="HTH cro/C1-type" evidence="1">
    <location>
        <begin position="4"/>
        <end position="62"/>
    </location>
</feature>
<evidence type="ECO:0000313" key="2">
    <source>
        <dbReference type="EMBL" id="KRL00005.1"/>
    </source>
</evidence>
<dbReference type="RefSeq" id="WP_008463398.1">
    <property type="nucleotide sequence ID" value="NZ_AZDU01000066.1"/>
</dbReference>
<name>K0NZN1_9LACO</name>
<accession>K0NZN1</accession>
<dbReference type="Proteomes" id="UP000051074">
    <property type="component" value="Unassembled WGS sequence"/>
</dbReference>
<dbReference type="SUPFAM" id="SSF47413">
    <property type="entry name" value="lambda repressor-like DNA-binding domains"/>
    <property type="match status" value="1"/>
</dbReference>
<comment type="caution">
    <text evidence="2">The sequence shown here is derived from an EMBL/GenBank/DDBJ whole genome shotgun (WGS) entry which is preliminary data.</text>
</comment>
<gene>
    <name evidence="2" type="ORF">FC20_GL001641</name>
</gene>
<reference evidence="2 3" key="1">
    <citation type="journal article" date="2015" name="Genome Announc.">
        <title>Expanding the biotechnology potential of lactobacilli through comparative genomics of 213 strains and associated genera.</title>
        <authorList>
            <person name="Sun Z."/>
            <person name="Harris H.M."/>
            <person name="McCann A."/>
            <person name="Guo C."/>
            <person name="Argimon S."/>
            <person name="Zhang W."/>
            <person name="Yang X."/>
            <person name="Jeffery I.B."/>
            <person name="Cooney J.C."/>
            <person name="Kagawa T.F."/>
            <person name="Liu W."/>
            <person name="Song Y."/>
            <person name="Salvetti E."/>
            <person name="Wrobel A."/>
            <person name="Rasinkangas P."/>
            <person name="Parkhill J."/>
            <person name="Rea M.C."/>
            <person name="O'Sullivan O."/>
            <person name="Ritari J."/>
            <person name="Douillard F.P."/>
            <person name="Paul Ross R."/>
            <person name="Yang R."/>
            <person name="Briner A.E."/>
            <person name="Felis G.E."/>
            <person name="de Vos W.M."/>
            <person name="Barrangou R."/>
            <person name="Klaenhammer T.R."/>
            <person name="Caufield P.W."/>
            <person name="Cui Y."/>
            <person name="Zhang H."/>
            <person name="O'Toole P.W."/>
        </authorList>
    </citation>
    <scope>NUCLEOTIDE SEQUENCE [LARGE SCALE GENOMIC DNA]</scope>
    <source>
        <strain evidence="2 3">DSM 19284</strain>
    </source>
</reference>
<dbReference type="PATRIC" id="fig|1293597.4.peg.1751"/>
<sequence>MNALQKYLDQNGITKYQVSKATGISSMTLSHATADSKPLSGQTVKVIAAVADALGKTPGTVLDELIEIENKK</sequence>
<dbReference type="EMBL" id="AZDU01000066">
    <property type="protein sequence ID" value="KRL00005.1"/>
    <property type="molecule type" value="Genomic_DNA"/>
</dbReference>
<dbReference type="AlphaFoldDB" id="K0NZN1"/>
<organism evidence="2 3">
    <name type="scientific">Lactobacillus equicursoris DSM 19284 = JCM 14600 = CIP 110162</name>
    <dbReference type="NCBI Taxonomy" id="1293597"/>
    <lineage>
        <taxon>Bacteria</taxon>
        <taxon>Bacillati</taxon>
        <taxon>Bacillota</taxon>
        <taxon>Bacilli</taxon>
        <taxon>Lactobacillales</taxon>
        <taxon>Lactobacillaceae</taxon>
        <taxon>Lactobacillus</taxon>
    </lineage>
</organism>
<dbReference type="GO" id="GO:0003677">
    <property type="term" value="F:DNA binding"/>
    <property type="evidence" value="ECO:0007669"/>
    <property type="project" value="InterPro"/>
</dbReference>
<protein>
    <recommendedName>
        <fullName evidence="1">HTH cro/C1-type domain-containing protein</fullName>
    </recommendedName>
</protein>
<dbReference type="InterPro" id="IPR010982">
    <property type="entry name" value="Lambda_DNA-bd_dom_sf"/>
</dbReference>
<dbReference type="eggNOG" id="ENOG5030AT4">
    <property type="taxonomic scope" value="Bacteria"/>
</dbReference>
<proteinExistence type="predicted"/>
<keyword evidence="3" id="KW-1185">Reference proteome</keyword>